<proteinExistence type="predicted"/>
<protein>
    <submittedName>
        <fullName evidence="1">Uncharacterized protein</fullName>
    </submittedName>
</protein>
<name>A0ABN2KLE5_9MICC</name>
<dbReference type="Proteomes" id="UP001501204">
    <property type="component" value="Unassembled WGS sequence"/>
</dbReference>
<sequence length="67" mass="7839">MARWSPFDKREPASESLPVTLPELLGLEVDSLTAQGHFIEAVRMVRERTELDWLRAIRAVRLRLRRP</sequence>
<dbReference type="EMBL" id="BAAAOA010000017">
    <property type="protein sequence ID" value="GAA1758813.1"/>
    <property type="molecule type" value="Genomic_DNA"/>
</dbReference>
<accession>A0ABN2KLE5</accession>
<evidence type="ECO:0000313" key="2">
    <source>
        <dbReference type="Proteomes" id="UP001501204"/>
    </source>
</evidence>
<gene>
    <name evidence="1" type="ORF">GCM10009767_17530</name>
</gene>
<evidence type="ECO:0000313" key="1">
    <source>
        <dbReference type="EMBL" id="GAA1758813.1"/>
    </source>
</evidence>
<keyword evidence="2" id="KW-1185">Reference proteome</keyword>
<organism evidence="1 2">
    <name type="scientific">Kocuria aegyptia</name>
    <dbReference type="NCBI Taxonomy" id="330943"/>
    <lineage>
        <taxon>Bacteria</taxon>
        <taxon>Bacillati</taxon>
        <taxon>Actinomycetota</taxon>
        <taxon>Actinomycetes</taxon>
        <taxon>Micrococcales</taxon>
        <taxon>Micrococcaceae</taxon>
        <taxon>Kocuria</taxon>
    </lineage>
</organism>
<reference evidence="1 2" key="1">
    <citation type="journal article" date="2019" name="Int. J. Syst. Evol. Microbiol.">
        <title>The Global Catalogue of Microorganisms (GCM) 10K type strain sequencing project: providing services to taxonomists for standard genome sequencing and annotation.</title>
        <authorList>
            <consortium name="The Broad Institute Genomics Platform"/>
            <consortium name="The Broad Institute Genome Sequencing Center for Infectious Disease"/>
            <person name="Wu L."/>
            <person name="Ma J."/>
        </authorList>
    </citation>
    <scope>NUCLEOTIDE SEQUENCE [LARGE SCALE GENOMIC DNA]</scope>
    <source>
        <strain evidence="1 2">JCM 14735</strain>
    </source>
</reference>
<comment type="caution">
    <text evidence="1">The sequence shown here is derived from an EMBL/GenBank/DDBJ whole genome shotgun (WGS) entry which is preliminary data.</text>
</comment>